<dbReference type="GO" id="GO:0050242">
    <property type="term" value="F:pyruvate, phosphate dikinase activity"/>
    <property type="evidence" value="ECO:0007669"/>
    <property type="project" value="UniProtKB-UniRule"/>
</dbReference>
<dbReference type="NCBIfam" id="NF004531">
    <property type="entry name" value="PRK05878.1"/>
    <property type="match status" value="1"/>
</dbReference>
<gene>
    <name evidence="18" type="primary">ptsI_2</name>
    <name evidence="18" type="ORF">NCTC4670_01559</name>
</gene>
<evidence type="ECO:0000259" key="16">
    <source>
        <dbReference type="Pfam" id="PF01326"/>
    </source>
</evidence>
<feature type="binding site" evidence="13">
    <location>
        <position position="617"/>
    </location>
    <ligand>
        <name>substrate</name>
    </ligand>
</feature>
<dbReference type="InterPro" id="IPR013815">
    <property type="entry name" value="ATP_grasp_subdomain_1"/>
</dbReference>
<dbReference type="Gene3D" id="3.30.1490.20">
    <property type="entry name" value="ATP-grasp fold, A domain"/>
    <property type="match status" value="1"/>
</dbReference>
<comment type="similarity">
    <text evidence="2 11">Belongs to the PEP-utilizing enzyme family.</text>
</comment>
<feature type="binding site" evidence="13">
    <location>
        <position position="765"/>
    </location>
    <ligand>
        <name>substrate</name>
    </ligand>
</feature>
<feature type="active site" description="Tele-phosphohistidine intermediate" evidence="12">
    <location>
        <position position="455"/>
    </location>
</feature>
<dbReference type="NCBIfam" id="TIGR01828">
    <property type="entry name" value="pyru_phos_dikin"/>
    <property type="match status" value="1"/>
</dbReference>
<feature type="binding site" evidence="13">
    <location>
        <position position="561"/>
    </location>
    <ligand>
        <name>substrate</name>
    </ligand>
</feature>
<dbReference type="PANTHER" id="PTHR22931">
    <property type="entry name" value="PHOSPHOENOLPYRUVATE DIKINASE-RELATED"/>
    <property type="match status" value="1"/>
</dbReference>
<dbReference type="Gene3D" id="3.50.30.10">
    <property type="entry name" value="Phosphohistidine domain"/>
    <property type="match status" value="1"/>
</dbReference>
<feature type="binding site" evidence="13">
    <location>
        <position position="744"/>
    </location>
    <ligand>
        <name>substrate</name>
    </ligand>
</feature>
<accession>A0A380JWW8</accession>
<feature type="binding site" evidence="13">
    <location>
        <position position="766"/>
    </location>
    <ligand>
        <name>substrate</name>
    </ligand>
</feature>
<dbReference type="InterPro" id="IPR000121">
    <property type="entry name" value="PEP_util_C"/>
</dbReference>
<dbReference type="InterPro" id="IPR010121">
    <property type="entry name" value="Pyruvate_phosphate_dikinase"/>
</dbReference>
<evidence type="ECO:0000256" key="11">
    <source>
        <dbReference type="PIRNR" id="PIRNR000853"/>
    </source>
</evidence>
<dbReference type="PIRSF" id="PIRSF000853">
    <property type="entry name" value="PPDK"/>
    <property type="match status" value="1"/>
</dbReference>
<feature type="domain" description="Pyruvate phosphate dikinase AMP/ATP-binding" evidence="16">
    <location>
        <begin position="65"/>
        <end position="299"/>
    </location>
</feature>
<dbReference type="GO" id="GO:0016301">
    <property type="term" value="F:kinase activity"/>
    <property type="evidence" value="ECO:0007669"/>
    <property type="project" value="UniProtKB-UniRule"/>
</dbReference>
<evidence type="ECO:0000256" key="4">
    <source>
        <dbReference type="ARBA" id="ARBA00020138"/>
    </source>
</evidence>
<dbReference type="SUPFAM" id="SSF56059">
    <property type="entry name" value="Glutathione synthetase ATP-binding domain-like"/>
    <property type="match status" value="1"/>
</dbReference>
<dbReference type="InterPro" id="IPR008279">
    <property type="entry name" value="PEP-util_enz_mobile_dom"/>
</dbReference>
<dbReference type="SUPFAM" id="SSF51621">
    <property type="entry name" value="Phosphoenolpyruvate/pyruvate domain"/>
    <property type="match status" value="1"/>
</dbReference>
<evidence type="ECO:0000256" key="9">
    <source>
        <dbReference type="ARBA" id="ARBA00022840"/>
    </source>
</evidence>
<evidence type="ECO:0000256" key="2">
    <source>
        <dbReference type="ARBA" id="ARBA00007837"/>
    </source>
</evidence>
<dbReference type="EMBL" id="UHFG01000004">
    <property type="protein sequence ID" value="SUN50682.1"/>
    <property type="molecule type" value="Genomic_DNA"/>
</dbReference>
<protein>
    <recommendedName>
        <fullName evidence="4 11">Pyruvate, phosphate dikinase</fullName>
        <ecNumber evidence="3 11">2.7.9.1</ecNumber>
    </recommendedName>
</protein>
<dbReference type="Pfam" id="PF01326">
    <property type="entry name" value="PPDK_N"/>
    <property type="match status" value="2"/>
</dbReference>
<evidence type="ECO:0000313" key="18">
    <source>
        <dbReference type="EMBL" id="SUN50682.1"/>
    </source>
</evidence>
<feature type="domain" description="Pyruvate phosphate dikinase AMP/ATP-binding" evidence="16">
    <location>
        <begin position="306"/>
        <end position="351"/>
    </location>
</feature>
<evidence type="ECO:0000256" key="12">
    <source>
        <dbReference type="PIRSR" id="PIRSR000853-1"/>
    </source>
</evidence>
<name>A0A380JWW8_STRDY</name>
<feature type="binding site" evidence="13">
    <location>
        <position position="767"/>
    </location>
    <ligand>
        <name>substrate</name>
    </ligand>
</feature>
<dbReference type="InterPro" id="IPR015813">
    <property type="entry name" value="Pyrv/PenolPyrv_kinase-like_dom"/>
</dbReference>
<keyword evidence="8 18" id="KW-0418">Kinase</keyword>
<organism evidence="18 19">
    <name type="scientific">Streptococcus dysgalactiae subsp. dysgalactiae</name>
    <dbReference type="NCBI Taxonomy" id="99822"/>
    <lineage>
        <taxon>Bacteria</taxon>
        <taxon>Bacillati</taxon>
        <taxon>Bacillota</taxon>
        <taxon>Bacilli</taxon>
        <taxon>Lactobacillales</taxon>
        <taxon>Streptococcaceae</taxon>
        <taxon>Streptococcus</taxon>
    </lineage>
</organism>
<evidence type="ECO:0000256" key="3">
    <source>
        <dbReference type="ARBA" id="ARBA00011994"/>
    </source>
</evidence>
<dbReference type="Proteomes" id="UP000254797">
    <property type="component" value="Unassembled WGS sequence"/>
</dbReference>
<dbReference type="PANTHER" id="PTHR22931:SF9">
    <property type="entry name" value="PYRUVATE, PHOSPHATE DIKINASE 1, CHLOROPLASTIC"/>
    <property type="match status" value="1"/>
</dbReference>
<dbReference type="PROSITE" id="PS00370">
    <property type="entry name" value="PEP_ENZYMES_PHOS_SITE"/>
    <property type="match status" value="1"/>
</dbReference>
<dbReference type="Gene3D" id="1.20.80.30">
    <property type="match status" value="1"/>
</dbReference>
<feature type="active site" description="Proton donor" evidence="12">
    <location>
        <position position="830"/>
    </location>
</feature>
<comment type="catalytic activity">
    <reaction evidence="11">
        <text>pyruvate + phosphate + ATP = phosphoenolpyruvate + AMP + diphosphate + H(+)</text>
        <dbReference type="Rhea" id="RHEA:10756"/>
        <dbReference type="ChEBI" id="CHEBI:15361"/>
        <dbReference type="ChEBI" id="CHEBI:15378"/>
        <dbReference type="ChEBI" id="CHEBI:30616"/>
        <dbReference type="ChEBI" id="CHEBI:33019"/>
        <dbReference type="ChEBI" id="CHEBI:43474"/>
        <dbReference type="ChEBI" id="CHEBI:58702"/>
        <dbReference type="ChEBI" id="CHEBI:456215"/>
        <dbReference type="EC" id="2.7.9.1"/>
    </reaction>
</comment>
<sequence length="881" mass="97117">MGKTFVYRFDQGHKDMRDLLGGKGANLAEMTAIGLPVPQGFTITTEACNDYYEKDGQVSSLVLDQIDQALLELEKVQGKVLGSDDNPLLVSVRSGAVFSMPGMMDTILNLGLNDKSVLGLASSTQNERFAYDSYRCFIQMFSDVAMEIPKYKFEAVLDRIKEAKGYRSDTDLTTDDLMAIVAEYKAIYQSEMGKAFPQDPKEQLLLAIKAVFRSWNNPRARIYRQLNDISDQLGTAVNIQSMVFGNMGADSGTGVAFTRNPATGEAVLFGEYLINAQGEDVVAGIRTPQSIATLEKEMPAIYDQFVAITQLLEKHYRDMQDVEFTIEKGKLYMLQTRNGKRTAKAAIKIAVDLVKEGLISKEEAILRIEPSQLDQLLHPTFDSKACQEALCLAKGLPASPGAASGRVYFHAEDVVAHAKQGEPCLLVRQETSPEDIEGMVKATGILTARGGMTSHAAVVARGMGKTCVVGCSQLRVNEAAKTIDMDGRQIHEGDYLSIDGSTGRVYLGELAMTSVTVDDTYTTFMSWVDEARDMLVRTNADNPRDAQKAIDFGAEGIGLCRTEHMFFEEDRIPAVREMILADGLDDRLKALDKLLPFQRQDFYEIFKVLNGRACTIRLLDPPLHEFLPHEEKAIKDLAEQMGYPLGYLHKRIADLEEFNPMLGHRGCRLAITYPEIYQMQVKAIAQGAIKALQEGYEVTPEIMVPLISSAKELAVLRPLIEQTMQEELAAAKQELAYTIGTMIEIPRACVTADDIAQYADFFSFGTNDLTQMGFGFSRDDAGKFLGEYVDKGMFDKDPFQTFDQKGIGRLFSTAVSLGRSVKPKLKLGICGEHGGDPASIAFCHSQGLTYVSCSPFRVPLARLAAAQAAIKSSGHSFTQDK</sequence>
<dbReference type="GO" id="GO:0046872">
    <property type="term" value="F:metal ion binding"/>
    <property type="evidence" value="ECO:0007669"/>
    <property type="project" value="UniProtKB-UniRule"/>
</dbReference>
<feature type="binding site" evidence="14">
    <location>
        <position position="768"/>
    </location>
    <ligand>
        <name>Mg(2+)</name>
        <dbReference type="ChEBI" id="CHEBI:18420"/>
    </ligand>
</feature>
<keyword evidence="18" id="KW-0670">Pyruvate</keyword>
<dbReference type="Gene3D" id="3.30.470.20">
    <property type="entry name" value="ATP-grasp fold, B domain"/>
    <property type="match status" value="1"/>
</dbReference>
<keyword evidence="10 14" id="KW-0460">Magnesium</keyword>
<keyword evidence="6 14" id="KW-0479">Metal-binding</keyword>
<dbReference type="InterPro" id="IPR036637">
    <property type="entry name" value="Phosphohistidine_dom_sf"/>
</dbReference>
<dbReference type="InterPro" id="IPR002192">
    <property type="entry name" value="PPDK_AMP/ATP-bd"/>
</dbReference>
<evidence type="ECO:0000256" key="13">
    <source>
        <dbReference type="PIRSR" id="PIRSR000853-2"/>
    </source>
</evidence>
<evidence type="ECO:0000313" key="19">
    <source>
        <dbReference type="Proteomes" id="UP000254797"/>
    </source>
</evidence>
<dbReference type="Pfam" id="PF00391">
    <property type="entry name" value="PEP-utilizers"/>
    <property type="match status" value="1"/>
</dbReference>
<evidence type="ECO:0000259" key="17">
    <source>
        <dbReference type="Pfam" id="PF02896"/>
    </source>
</evidence>
<comment type="cofactor">
    <cofactor evidence="1 11 14">
        <name>Mg(2+)</name>
        <dbReference type="ChEBI" id="CHEBI:18420"/>
    </cofactor>
</comment>
<evidence type="ECO:0000256" key="5">
    <source>
        <dbReference type="ARBA" id="ARBA00022679"/>
    </source>
</evidence>
<dbReference type="InterPro" id="IPR018274">
    <property type="entry name" value="PEP_util_AS"/>
</dbReference>
<dbReference type="Gene3D" id="1.10.189.10">
    <property type="entry name" value="Pyruvate Phosphate Dikinase, domain 2"/>
    <property type="match status" value="1"/>
</dbReference>
<proteinExistence type="inferred from homology"/>
<evidence type="ECO:0000256" key="7">
    <source>
        <dbReference type="ARBA" id="ARBA00022741"/>
    </source>
</evidence>
<evidence type="ECO:0000256" key="1">
    <source>
        <dbReference type="ARBA" id="ARBA00001946"/>
    </source>
</evidence>
<dbReference type="InterPro" id="IPR040442">
    <property type="entry name" value="Pyrv_kinase-like_dom_sf"/>
</dbReference>
<dbReference type="RefSeq" id="WP_115246400.1">
    <property type="nucleotide sequence ID" value="NZ_UHFG01000004.1"/>
</dbReference>
<dbReference type="Pfam" id="PF02896">
    <property type="entry name" value="PEP-utilizers_C"/>
    <property type="match status" value="1"/>
</dbReference>
<dbReference type="GO" id="GO:0005524">
    <property type="term" value="F:ATP binding"/>
    <property type="evidence" value="ECO:0007669"/>
    <property type="project" value="UniProtKB-UniRule"/>
</dbReference>
<feature type="binding site" evidence="13">
    <location>
        <position position="768"/>
    </location>
    <ligand>
        <name>substrate</name>
    </ligand>
</feature>
<keyword evidence="5 18" id="KW-0808">Transferase</keyword>
<dbReference type="AlphaFoldDB" id="A0A380JWW8"/>
<feature type="binding site" evidence="14">
    <location>
        <position position="744"/>
    </location>
    <ligand>
        <name>Mg(2+)</name>
        <dbReference type="ChEBI" id="CHEBI:18420"/>
    </ligand>
</feature>
<dbReference type="EC" id="2.7.9.1" evidence="3 11"/>
<evidence type="ECO:0000256" key="6">
    <source>
        <dbReference type="ARBA" id="ARBA00022723"/>
    </source>
</evidence>
<reference evidence="18 19" key="1">
    <citation type="submission" date="2018-06" db="EMBL/GenBank/DDBJ databases">
        <authorList>
            <consortium name="Pathogen Informatics"/>
            <person name="Doyle S."/>
        </authorList>
    </citation>
    <scope>NUCLEOTIDE SEQUENCE [LARGE SCALE GENOMIC DNA]</scope>
    <source>
        <strain evidence="18 19">NCTC4670</strain>
    </source>
</reference>
<feature type="domain" description="PEP-utilising enzyme mobile" evidence="15">
    <location>
        <begin position="422"/>
        <end position="503"/>
    </location>
</feature>
<evidence type="ECO:0000256" key="10">
    <source>
        <dbReference type="ARBA" id="ARBA00022842"/>
    </source>
</evidence>
<keyword evidence="9" id="KW-0067">ATP-binding</keyword>
<feature type="domain" description="PEP-utilising enzyme C-terminal" evidence="17">
    <location>
        <begin position="522"/>
        <end position="868"/>
    </location>
</feature>
<keyword evidence="7" id="KW-0547">Nucleotide-binding</keyword>
<dbReference type="SUPFAM" id="SSF52009">
    <property type="entry name" value="Phosphohistidine domain"/>
    <property type="match status" value="1"/>
</dbReference>
<dbReference type="Gene3D" id="3.20.20.60">
    <property type="entry name" value="Phosphoenolpyruvate-binding domains"/>
    <property type="match status" value="1"/>
</dbReference>
<evidence type="ECO:0000259" key="15">
    <source>
        <dbReference type="Pfam" id="PF00391"/>
    </source>
</evidence>
<evidence type="ECO:0000256" key="14">
    <source>
        <dbReference type="PIRSR" id="PIRSR000853-3"/>
    </source>
</evidence>
<evidence type="ECO:0000256" key="8">
    <source>
        <dbReference type="ARBA" id="ARBA00022777"/>
    </source>
</evidence>